<keyword evidence="4" id="KW-0949">S-adenosyl-L-methionine</keyword>
<feature type="domain" description="FAM86 N-terminal" evidence="5">
    <location>
        <begin position="105"/>
        <end position="152"/>
    </location>
</feature>
<dbReference type="Proteomes" id="UP000694557">
    <property type="component" value="Unassembled WGS sequence"/>
</dbReference>
<dbReference type="SUPFAM" id="SSF53335">
    <property type="entry name" value="S-adenosyl-L-methionine-dependent methyltransferases"/>
    <property type="match status" value="1"/>
</dbReference>
<evidence type="ECO:0000313" key="6">
    <source>
        <dbReference type="Ensembl" id="ENSOKIP00005091495.1"/>
    </source>
</evidence>
<dbReference type="Gene3D" id="3.40.50.150">
    <property type="entry name" value="Vaccinia Virus protein VP39"/>
    <property type="match status" value="1"/>
</dbReference>
<dbReference type="GO" id="GO:0032259">
    <property type="term" value="P:methylation"/>
    <property type="evidence" value="ECO:0007669"/>
    <property type="project" value="UniProtKB-KW"/>
</dbReference>
<dbReference type="Pfam" id="PF10294">
    <property type="entry name" value="Methyltransf_16"/>
    <property type="match status" value="1"/>
</dbReference>
<dbReference type="InterPro" id="IPR019410">
    <property type="entry name" value="Methyltransf_16"/>
</dbReference>
<accession>A0A8C7JRK6</accession>
<dbReference type="GeneTree" id="ENSGT00940000164788"/>
<dbReference type="Ensembl" id="ENSOKIT00005097756.1">
    <property type="protein sequence ID" value="ENSOKIP00005091495.1"/>
    <property type="gene ID" value="ENSOKIG00005039848.1"/>
</dbReference>
<dbReference type="InterPro" id="IPR029063">
    <property type="entry name" value="SAM-dependent_MTases_sf"/>
</dbReference>
<name>A0A8C7JRK6_ONCKI</name>
<evidence type="ECO:0000256" key="3">
    <source>
        <dbReference type="ARBA" id="ARBA00022679"/>
    </source>
</evidence>
<evidence type="ECO:0000256" key="4">
    <source>
        <dbReference type="ARBA" id="ARBA00022691"/>
    </source>
</evidence>
<keyword evidence="7" id="KW-1185">Reference proteome</keyword>
<evidence type="ECO:0000256" key="1">
    <source>
        <dbReference type="ARBA" id="ARBA00005511"/>
    </source>
</evidence>
<dbReference type="GO" id="GO:0008168">
    <property type="term" value="F:methyltransferase activity"/>
    <property type="evidence" value="ECO:0007669"/>
    <property type="project" value="UniProtKB-KW"/>
</dbReference>
<dbReference type="AlphaFoldDB" id="A0A8C7JRK6"/>
<keyword evidence="3" id="KW-0808">Transferase</keyword>
<dbReference type="GO" id="GO:0032991">
    <property type="term" value="C:protein-containing complex"/>
    <property type="evidence" value="ECO:0007669"/>
    <property type="project" value="TreeGrafter"/>
</dbReference>
<comment type="similarity">
    <text evidence="1">Belongs to the class I-like SAM-binding methyltransferase superfamily. EEF2KMT family.</text>
</comment>
<evidence type="ECO:0000256" key="2">
    <source>
        <dbReference type="ARBA" id="ARBA00022603"/>
    </source>
</evidence>
<dbReference type="PANTHER" id="PTHR14614:SF130">
    <property type="entry name" value="PROTEIN-LYSINE N-METHYLTRANSFERASE EEF2KMT"/>
    <property type="match status" value="1"/>
</dbReference>
<proteinExistence type="inferred from homology"/>
<sequence length="376" mass="42476">MYLSKDQTDKTEVTCIRNRADVIYDFKVSFFTMGQLPNFPWNLLERELENDSSSELILDILKQVSPVKSMAFFFLCRTYIVKYIETVHWITELESTLTMTNVTCFQTCLHPLCCKHPPSVRYRRLFLSQLIKRHEASGREPLDELYDALGEVLGVEEGTECYKSYLLPCGEAVSLSESTAVISEGTTGLVTWEAALYLAEWALENTHLFTDRTVLELGSGVGLTGIAVCRSCSPSSYVFSDCHLSVLHRLRDNVQLNGLDNQNSPRVSVEHLDWEEVTEKQLREIGAATVIAADVVYDPDIIGCLVKLLSKILRCSANGSPPDVYISSTIRNPDTYNSFKHQLESSGIQHEVMTGPVTHVFFYNRQATIEMIKLYI</sequence>
<protein>
    <submittedName>
        <fullName evidence="6">Eukaryotic elongation factor 2 lysine methyltransferase</fullName>
    </submittedName>
</protein>
<keyword evidence="2" id="KW-0489">Methyltransferase</keyword>
<feature type="domain" description="FAM86 N-terminal" evidence="5">
    <location>
        <begin position="21"/>
        <end position="64"/>
    </location>
</feature>
<organism evidence="6 7">
    <name type="scientific">Oncorhynchus kisutch</name>
    <name type="common">Coho salmon</name>
    <name type="synonym">Salmo kisutch</name>
    <dbReference type="NCBI Taxonomy" id="8019"/>
    <lineage>
        <taxon>Eukaryota</taxon>
        <taxon>Metazoa</taxon>
        <taxon>Chordata</taxon>
        <taxon>Craniata</taxon>
        <taxon>Vertebrata</taxon>
        <taxon>Euteleostomi</taxon>
        <taxon>Actinopterygii</taxon>
        <taxon>Neopterygii</taxon>
        <taxon>Teleostei</taxon>
        <taxon>Protacanthopterygii</taxon>
        <taxon>Salmoniformes</taxon>
        <taxon>Salmonidae</taxon>
        <taxon>Salmoninae</taxon>
        <taxon>Oncorhynchus</taxon>
    </lineage>
</organism>
<evidence type="ECO:0000259" key="5">
    <source>
        <dbReference type="Pfam" id="PF14904"/>
    </source>
</evidence>
<dbReference type="Pfam" id="PF14904">
    <property type="entry name" value="FAM86"/>
    <property type="match status" value="2"/>
</dbReference>
<evidence type="ECO:0000313" key="7">
    <source>
        <dbReference type="Proteomes" id="UP000694557"/>
    </source>
</evidence>
<reference evidence="6" key="2">
    <citation type="submission" date="2025-09" db="UniProtKB">
        <authorList>
            <consortium name="Ensembl"/>
        </authorList>
    </citation>
    <scope>IDENTIFICATION</scope>
</reference>
<dbReference type="InterPro" id="IPR029426">
    <property type="entry name" value="FAM86_N"/>
</dbReference>
<reference evidence="6" key="1">
    <citation type="submission" date="2025-08" db="UniProtKB">
        <authorList>
            <consortium name="Ensembl"/>
        </authorList>
    </citation>
    <scope>IDENTIFICATION</scope>
</reference>
<gene>
    <name evidence="6" type="primary">LOC116371479</name>
</gene>
<dbReference type="PANTHER" id="PTHR14614">
    <property type="entry name" value="HEPATOCELLULAR CARCINOMA-ASSOCIATED ANTIGEN"/>
    <property type="match status" value="1"/>
</dbReference>